<evidence type="ECO:0000256" key="4">
    <source>
        <dbReference type="ARBA" id="ARBA00022679"/>
    </source>
</evidence>
<dbReference type="GO" id="GO:0019563">
    <property type="term" value="P:glycerol catabolic process"/>
    <property type="evidence" value="ECO:0007669"/>
    <property type="project" value="TreeGrafter"/>
</dbReference>
<evidence type="ECO:0000256" key="2">
    <source>
        <dbReference type="ARBA" id="ARBA00004745"/>
    </source>
</evidence>
<comment type="catalytic activity">
    <reaction evidence="1">
        <text>dihydroxyacetone + phosphoenolpyruvate = dihydroxyacetone phosphate + pyruvate</text>
        <dbReference type="Rhea" id="RHEA:18381"/>
        <dbReference type="ChEBI" id="CHEBI:15361"/>
        <dbReference type="ChEBI" id="CHEBI:16016"/>
        <dbReference type="ChEBI" id="CHEBI:57642"/>
        <dbReference type="ChEBI" id="CHEBI:58702"/>
        <dbReference type="EC" id="2.7.1.121"/>
    </reaction>
</comment>
<dbReference type="Gene3D" id="3.30.1180.20">
    <property type="entry name" value="Dihydroxyacetone kinase, domain 2"/>
    <property type="match status" value="1"/>
</dbReference>
<dbReference type="GO" id="GO:0004371">
    <property type="term" value="F:glycerone kinase activity"/>
    <property type="evidence" value="ECO:0007669"/>
    <property type="project" value="InterPro"/>
</dbReference>
<proteinExistence type="predicted"/>
<dbReference type="GO" id="GO:0005829">
    <property type="term" value="C:cytosol"/>
    <property type="evidence" value="ECO:0007669"/>
    <property type="project" value="TreeGrafter"/>
</dbReference>
<dbReference type="InterPro" id="IPR012736">
    <property type="entry name" value="DhaK_1"/>
</dbReference>
<dbReference type="RefSeq" id="WP_011792603.1">
    <property type="nucleotide sequence ID" value="NC_008751.1"/>
</dbReference>
<name>A0A0H3A9X0_NITV4</name>
<dbReference type="PANTHER" id="PTHR28629:SF4">
    <property type="entry name" value="TRIOKINASE_FMN CYCLASE"/>
    <property type="match status" value="1"/>
</dbReference>
<evidence type="ECO:0000256" key="5">
    <source>
        <dbReference type="ARBA" id="ARBA00022777"/>
    </source>
</evidence>
<dbReference type="EC" id="2.7.1.121" evidence="3"/>
<dbReference type="InterPro" id="IPR004006">
    <property type="entry name" value="DhaK_dom"/>
</dbReference>
<feature type="domain" description="DhaK" evidence="7">
    <location>
        <begin position="7"/>
        <end position="351"/>
    </location>
</feature>
<evidence type="ECO:0000256" key="6">
    <source>
        <dbReference type="ARBA" id="ARBA00022798"/>
    </source>
</evidence>
<dbReference type="NCBIfam" id="TIGR02363">
    <property type="entry name" value="dhaK1"/>
    <property type="match status" value="1"/>
</dbReference>
<evidence type="ECO:0000256" key="3">
    <source>
        <dbReference type="ARBA" id="ARBA00012095"/>
    </source>
</evidence>
<accession>A0A0H3A9X0</accession>
<dbReference type="HOGENOM" id="CLU_017054_0_0_7"/>
<dbReference type="FunFam" id="3.40.50.10440:FF:000001">
    <property type="entry name" value="Dihydroxyacetone kinase, DhaK subunit"/>
    <property type="match status" value="1"/>
</dbReference>
<organism evidence="8 9">
    <name type="scientific">Nitratidesulfovibrio vulgaris (strain DP4)</name>
    <name type="common">Desulfovibrio vulgaris</name>
    <dbReference type="NCBI Taxonomy" id="391774"/>
    <lineage>
        <taxon>Bacteria</taxon>
        <taxon>Pseudomonadati</taxon>
        <taxon>Thermodesulfobacteriota</taxon>
        <taxon>Desulfovibrionia</taxon>
        <taxon>Desulfovibrionales</taxon>
        <taxon>Desulfovibrionaceae</taxon>
        <taxon>Nitratidesulfovibrio</taxon>
    </lineage>
</organism>
<evidence type="ECO:0000256" key="1">
    <source>
        <dbReference type="ARBA" id="ARBA00001113"/>
    </source>
</evidence>
<dbReference type="FunFam" id="3.30.1180.20:FF:000002">
    <property type="entry name" value="Dihydroxyacetone kinase subunit DhaK"/>
    <property type="match status" value="1"/>
</dbReference>
<evidence type="ECO:0000259" key="7">
    <source>
        <dbReference type="PROSITE" id="PS51481"/>
    </source>
</evidence>
<gene>
    <name evidence="8" type="ordered locus">Dvul_2009</name>
</gene>
<dbReference type="Proteomes" id="UP000009173">
    <property type="component" value="Chromosome"/>
</dbReference>
<protein>
    <recommendedName>
        <fullName evidence="3">phosphoenolpyruvate--glycerone phosphotransferase</fullName>
        <ecNumber evidence="3">2.7.1.121</ecNumber>
    </recommendedName>
</protein>
<keyword evidence="5 8" id="KW-0418">Kinase</keyword>
<dbReference type="Gene3D" id="3.40.50.10440">
    <property type="entry name" value="Dihydroxyacetone kinase, domain 1"/>
    <property type="match status" value="1"/>
</dbReference>
<comment type="pathway">
    <text evidence="2">Polyol metabolism; glycerol degradation.</text>
</comment>
<evidence type="ECO:0000313" key="8">
    <source>
        <dbReference type="EMBL" id="ABM29025.1"/>
    </source>
</evidence>
<dbReference type="AlphaFoldDB" id="A0A0H3A9X0"/>
<dbReference type="InterPro" id="IPR050861">
    <property type="entry name" value="Dihydroxyacetone_Kinase"/>
</dbReference>
<dbReference type="Pfam" id="PF02733">
    <property type="entry name" value="Dak1"/>
    <property type="match status" value="1"/>
</dbReference>
<dbReference type="PROSITE" id="PS51481">
    <property type="entry name" value="DHAK"/>
    <property type="match status" value="1"/>
</dbReference>
<dbReference type="PANTHER" id="PTHR28629">
    <property type="entry name" value="TRIOKINASE/FMN CYCLASE"/>
    <property type="match status" value="1"/>
</dbReference>
<keyword evidence="6" id="KW-0319">Glycerol metabolism</keyword>
<dbReference type="GO" id="GO:0047324">
    <property type="term" value="F:phosphoenolpyruvate-glycerone phosphotransferase activity"/>
    <property type="evidence" value="ECO:0007669"/>
    <property type="project" value="UniProtKB-EC"/>
</dbReference>
<dbReference type="KEGG" id="dvl:Dvul_2009"/>
<sequence length="354" mass="38064">MKKLINAVENVVREQLQGMAAAHPELRVNIDPHYICRADIPDGKVAIVSGGGSGHEPMHGGFVGHGMLDGACPGEVFTSPTPDQMYECAKAVDRGAGVLFIVKNYTGDVMNFETAAELCHADGIKVQNILIDDDVAVKDSLYTAGRRGVGTTVLAEKIVGAAAEAGYDLDRCADLCRKVNRYGRSMGMALTSCTVPAAGKPTFELAEDEIEIGIGIHGEPGTQRAAMMTVDELVEVMATAIIDDPAYTRTVREFDRAAGDWVEKSLTDEPFAKGDRVIAFVNSMGGTPVSELYAAYRKLAEICDRRGIVIVRNLIGPYITSLEMQGFSITLLKVDDEMLAFWDAKAVTPGLRMG</sequence>
<keyword evidence="4 8" id="KW-0808">Transferase</keyword>
<dbReference type="SUPFAM" id="SSF82549">
    <property type="entry name" value="DAK1/DegV-like"/>
    <property type="match status" value="1"/>
</dbReference>
<dbReference type="EMBL" id="CP000527">
    <property type="protein sequence ID" value="ABM29025.1"/>
    <property type="molecule type" value="Genomic_DNA"/>
</dbReference>
<evidence type="ECO:0000313" key="9">
    <source>
        <dbReference type="Proteomes" id="UP000009173"/>
    </source>
</evidence>
<reference evidence="9" key="1">
    <citation type="journal article" date="2009" name="Environ. Microbiol.">
        <title>Contribution of mobile genetic elements to Desulfovibrio vulgaris genome plasticity.</title>
        <authorList>
            <person name="Walker C.B."/>
            <person name="Stolyar S."/>
            <person name="Chivian D."/>
            <person name="Pinel N."/>
            <person name="Gabster J.A."/>
            <person name="Dehal P.S."/>
            <person name="He Z."/>
            <person name="Yang Z.K."/>
            <person name="Yen H.C."/>
            <person name="Zhou J."/>
            <person name="Wall J.D."/>
            <person name="Hazen T.C."/>
            <person name="Arkin A.P."/>
            <person name="Stahl D.A."/>
        </authorList>
    </citation>
    <scope>NUCLEOTIDE SEQUENCE [LARGE SCALE GENOMIC DNA]</scope>
    <source>
        <strain evidence="9">DP4</strain>
    </source>
</reference>